<evidence type="ECO:0000256" key="12">
    <source>
        <dbReference type="SAM" id="SignalP"/>
    </source>
</evidence>
<dbReference type="InterPro" id="IPR009008">
    <property type="entry name" value="Val/Leu/Ile-tRNA-synth_edit"/>
</dbReference>
<feature type="signal peptide" evidence="12">
    <location>
        <begin position="1"/>
        <end position="19"/>
    </location>
</feature>
<keyword evidence="3 10" id="KW-0436">Ligase</keyword>
<keyword evidence="6 10" id="KW-0648">Protein biosynthesis</keyword>
<evidence type="ECO:0000259" key="13">
    <source>
        <dbReference type="Pfam" id="PF00133"/>
    </source>
</evidence>
<dbReference type="GO" id="GO:0005829">
    <property type="term" value="C:cytosol"/>
    <property type="evidence" value="ECO:0007669"/>
    <property type="project" value="TreeGrafter"/>
</dbReference>
<dbReference type="GO" id="GO:0005524">
    <property type="term" value="F:ATP binding"/>
    <property type="evidence" value="ECO:0007669"/>
    <property type="project" value="UniProtKB-KW"/>
</dbReference>
<dbReference type="PANTHER" id="PTHR11946">
    <property type="entry name" value="VALYL-TRNA SYNTHETASES"/>
    <property type="match status" value="1"/>
</dbReference>
<dbReference type="GO" id="GO:0004832">
    <property type="term" value="F:valine-tRNA ligase activity"/>
    <property type="evidence" value="ECO:0007669"/>
    <property type="project" value="UniProtKB-EC"/>
</dbReference>
<keyword evidence="4 10" id="KW-0547">Nucleotide-binding</keyword>
<evidence type="ECO:0000256" key="5">
    <source>
        <dbReference type="ARBA" id="ARBA00022840"/>
    </source>
</evidence>
<feature type="domain" description="Aminoacyl-tRNA synthetase class Ia" evidence="13">
    <location>
        <begin position="52"/>
        <end position="498"/>
    </location>
</feature>
<dbReference type="AlphaFoldDB" id="A0A9W5WTW5"/>
<keyword evidence="5 10" id="KW-0067">ATP-binding</keyword>
<dbReference type="SUPFAM" id="SSF52374">
    <property type="entry name" value="Nucleotidylyl transferase"/>
    <property type="match status" value="1"/>
</dbReference>
<dbReference type="Gene3D" id="1.10.730.10">
    <property type="entry name" value="Isoleucyl-tRNA Synthetase, Domain 1"/>
    <property type="match status" value="1"/>
</dbReference>
<evidence type="ECO:0000256" key="4">
    <source>
        <dbReference type="ARBA" id="ARBA00022741"/>
    </source>
</evidence>
<dbReference type="InterPro" id="IPR002303">
    <property type="entry name" value="Valyl-tRNA_ligase"/>
</dbReference>
<comment type="similarity">
    <text evidence="1 10">Belongs to the class-I aminoacyl-tRNA synthetase family.</text>
</comment>
<evidence type="ECO:0000256" key="1">
    <source>
        <dbReference type="ARBA" id="ARBA00005594"/>
    </source>
</evidence>
<evidence type="ECO:0000313" key="14">
    <source>
        <dbReference type="EMBL" id="GFE53293.1"/>
    </source>
</evidence>
<dbReference type="Proteomes" id="UP001057455">
    <property type="component" value="Unassembled WGS sequence"/>
</dbReference>
<dbReference type="GO" id="GO:0002161">
    <property type="term" value="F:aminoacyl-tRNA deacylase activity"/>
    <property type="evidence" value="ECO:0007669"/>
    <property type="project" value="InterPro"/>
</dbReference>
<comment type="caution">
    <text evidence="14">The sequence shown here is derived from an EMBL/GenBank/DDBJ whole genome shotgun (WGS) entry which is preliminary data.</text>
</comment>
<name>A0A9W5WTW5_BABOV</name>
<dbReference type="EMBL" id="BLIY01000006">
    <property type="protein sequence ID" value="GFE53293.1"/>
    <property type="molecule type" value="Genomic_DNA"/>
</dbReference>
<dbReference type="GO" id="GO:0006438">
    <property type="term" value="P:valyl-tRNA aminoacylation"/>
    <property type="evidence" value="ECO:0007669"/>
    <property type="project" value="InterPro"/>
</dbReference>
<dbReference type="SUPFAM" id="SSF47323">
    <property type="entry name" value="Anticodon-binding domain of a subclass of class I aminoacyl-tRNA synthetases"/>
    <property type="match status" value="1"/>
</dbReference>
<evidence type="ECO:0000313" key="15">
    <source>
        <dbReference type="Proteomes" id="UP001057455"/>
    </source>
</evidence>
<protein>
    <recommendedName>
        <fullName evidence="2">valine--tRNA ligase</fullName>
        <ecNumber evidence="2">6.1.1.9</ecNumber>
    </recommendedName>
    <alternativeName>
        <fullName evidence="8">Valyl-tRNA synthetase</fullName>
    </alternativeName>
</protein>
<evidence type="ECO:0000256" key="6">
    <source>
        <dbReference type="ARBA" id="ARBA00022917"/>
    </source>
</evidence>
<evidence type="ECO:0000256" key="11">
    <source>
        <dbReference type="SAM" id="MobiDB-lite"/>
    </source>
</evidence>
<dbReference type="InterPro" id="IPR009080">
    <property type="entry name" value="tRNAsynth_Ia_anticodon-bd"/>
</dbReference>
<dbReference type="OrthoDB" id="10264412at2759"/>
<evidence type="ECO:0000256" key="9">
    <source>
        <dbReference type="ARBA" id="ARBA00047552"/>
    </source>
</evidence>
<feature type="chain" id="PRO_5040788863" description="valine--tRNA ligase" evidence="12">
    <location>
        <begin position="20"/>
        <end position="919"/>
    </location>
</feature>
<keyword evidence="12" id="KW-0732">Signal</keyword>
<accession>A0A9W5WTW5</accession>
<feature type="region of interest" description="Disordered" evidence="11">
    <location>
        <begin position="224"/>
        <end position="245"/>
    </location>
</feature>
<evidence type="ECO:0000256" key="10">
    <source>
        <dbReference type="RuleBase" id="RU363035"/>
    </source>
</evidence>
<dbReference type="InterPro" id="IPR002300">
    <property type="entry name" value="aa-tRNA-synth_Ia"/>
</dbReference>
<sequence>MNITALFPVIFALLPPFSGFRLHNSQWKVGIFPRDRLHRLDVGARGTTLVQLITPPPNLTGDLHIGNALNIVCSDIFLRYSELNQRLVYARFGSDHAGHGLERIINHQLGPDSSVADRIDGALKYCEQVKAGHIDTLGSLGVDWRYQGWTLDPHSKDVTREAFVNLYNQGYISEKLYPTFAKITQEGATFLDVADVELVNKKVELFSIELPLVEGGALPSGYGDTDSITSSSEKGGATTPLHTSPTSITAYTTEPGLLHATAAIAVPVEDYERYRGMVAVLPTSKRNVPLVPQSGLEESNPVLLLPGYSQNHFQLAWDNGLEIINITDQYGKLQNVPQNLQGLDLDQARDALRDLFTLVSQVDTKVPQLLGDASSKVFVQPAPHWMLDVTAISHTALASLDLLKVDPSSRVSMLRQRLETKQPWCISRNGWWGLRVPVWHLCKNGYRKSIAAKSESEARELASVHLGRSIEEAFKDGYTLEQDTRTLDTWFISALWPIYTRPDLDILGIDSTKIQYGDLLETKLLNEAEDTVSGVGYLPSNGSGESGVDMAPKNDFPNNTDFPLEDNTKNQLGFSRGVNSTGVDDTTHITRVLYTGYDILHSWVARMLLLCTNVSNGKLPFDRVVLHGIVNDNKGRKMSKSWGNTITASEFVKTFGHLNGFPDLSKPSEIALMMESIWGTPKYHDPLSVAQARMTLAAAASKANACHDVDAYRARVQSVLKKVAQITNYVSQVCKKRGLENIMDLEEPDSEDFVPGAINAAFARRGRELGNLIEAFEFRRAFETLEQCVSVFSTYMIPAHRQEYCNDATMVQAYQQLLTLFMPFAPQLIMAMPLPLNLATDGNLFQWPNFGPVDTKAESAFDAIENVVRQLRRHALDGETTAVVVAPLEFKAALEKHKPFLEYLLKLTYNTVIDYNIQS</sequence>
<comment type="catalytic activity">
    <reaction evidence="9">
        <text>tRNA(Val) + L-valine + ATP = L-valyl-tRNA(Val) + AMP + diphosphate</text>
        <dbReference type="Rhea" id="RHEA:10704"/>
        <dbReference type="Rhea" id="RHEA-COMP:9672"/>
        <dbReference type="Rhea" id="RHEA-COMP:9708"/>
        <dbReference type="ChEBI" id="CHEBI:30616"/>
        <dbReference type="ChEBI" id="CHEBI:33019"/>
        <dbReference type="ChEBI" id="CHEBI:57762"/>
        <dbReference type="ChEBI" id="CHEBI:78442"/>
        <dbReference type="ChEBI" id="CHEBI:78537"/>
        <dbReference type="ChEBI" id="CHEBI:456215"/>
        <dbReference type="EC" id="6.1.1.9"/>
    </reaction>
</comment>
<gene>
    <name evidence="14" type="ORF">BaOVIS_006970</name>
</gene>
<proteinExistence type="inferred from homology"/>
<dbReference type="InterPro" id="IPR014729">
    <property type="entry name" value="Rossmann-like_a/b/a_fold"/>
</dbReference>
<reference evidence="14" key="1">
    <citation type="submission" date="2019-12" db="EMBL/GenBank/DDBJ databases">
        <title>Genome sequence of Babesia ovis.</title>
        <authorList>
            <person name="Yamagishi J."/>
            <person name="Sevinc F."/>
            <person name="Xuan X."/>
        </authorList>
    </citation>
    <scope>NUCLEOTIDE SEQUENCE</scope>
    <source>
        <strain evidence="14">Selcuk</strain>
    </source>
</reference>
<evidence type="ECO:0000256" key="2">
    <source>
        <dbReference type="ARBA" id="ARBA00013169"/>
    </source>
</evidence>
<evidence type="ECO:0000256" key="3">
    <source>
        <dbReference type="ARBA" id="ARBA00022598"/>
    </source>
</evidence>
<organism evidence="14 15">
    <name type="scientific">Babesia ovis</name>
    <dbReference type="NCBI Taxonomy" id="5869"/>
    <lineage>
        <taxon>Eukaryota</taxon>
        <taxon>Sar</taxon>
        <taxon>Alveolata</taxon>
        <taxon>Apicomplexa</taxon>
        <taxon>Aconoidasida</taxon>
        <taxon>Piroplasmida</taxon>
        <taxon>Babesiidae</taxon>
        <taxon>Babesia</taxon>
    </lineage>
</organism>
<dbReference type="PRINTS" id="PR00986">
    <property type="entry name" value="TRNASYNTHVAL"/>
</dbReference>
<dbReference type="EC" id="6.1.1.9" evidence="2"/>
<dbReference type="PANTHER" id="PTHR11946:SF93">
    <property type="entry name" value="VALINE--TRNA LIGASE, CHLOROPLASTIC_MITOCHONDRIAL 2"/>
    <property type="match status" value="1"/>
</dbReference>
<dbReference type="PROSITE" id="PS00178">
    <property type="entry name" value="AA_TRNA_LIGASE_I"/>
    <property type="match status" value="1"/>
</dbReference>
<keyword evidence="7 10" id="KW-0030">Aminoacyl-tRNA synthetase</keyword>
<feature type="domain" description="Aminoacyl-tRNA synthetase class Ia" evidence="13">
    <location>
        <begin position="586"/>
        <end position="656"/>
    </location>
</feature>
<dbReference type="Gene3D" id="3.40.50.620">
    <property type="entry name" value="HUPs"/>
    <property type="match status" value="3"/>
</dbReference>
<dbReference type="Pfam" id="PF00133">
    <property type="entry name" value="tRNA-synt_1"/>
    <property type="match status" value="2"/>
</dbReference>
<dbReference type="Gene3D" id="3.90.740.10">
    <property type="entry name" value="Valyl/Leucyl/Isoleucyl-tRNA synthetase, editing domain"/>
    <property type="match status" value="1"/>
</dbReference>
<keyword evidence="15" id="KW-1185">Reference proteome</keyword>
<dbReference type="SUPFAM" id="SSF50677">
    <property type="entry name" value="ValRS/IleRS/LeuRS editing domain"/>
    <property type="match status" value="1"/>
</dbReference>
<dbReference type="InterPro" id="IPR001412">
    <property type="entry name" value="aa-tRNA-synth_I_CS"/>
</dbReference>
<evidence type="ECO:0000256" key="8">
    <source>
        <dbReference type="ARBA" id="ARBA00029936"/>
    </source>
</evidence>
<evidence type="ECO:0000256" key="7">
    <source>
        <dbReference type="ARBA" id="ARBA00023146"/>
    </source>
</evidence>